<keyword evidence="9" id="KW-0934">Plastid</keyword>
<dbReference type="PRINTS" id="PR00974">
    <property type="entry name" value="RIBOSOMALS18"/>
</dbReference>
<evidence type="ECO:0000256" key="3">
    <source>
        <dbReference type="ARBA" id="ARBA00022884"/>
    </source>
</evidence>
<dbReference type="Pfam" id="PF01084">
    <property type="entry name" value="Ribosomal_S18"/>
    <property type="match status" value="1"/>
</dbReference>
<comment type="subcellular location">
    <subcellularLocation>
        <location evidence="7">Plastid</location>
        <location evidence="7">Chloroplast</location>
    </subcellularLocation>
</comment>
<dbReference type="RefSeq" id="YP_009478317.1">
    <property type="nucleotide sequence ID" value="NC_037480.1"/>
</dbReference>
<keyword evidence="3 7" id="KW-0694">RNA-binding</keyword>
<dbReference type="GeneID" id="36676126"/>
<protein>
    <recommendedName>
        <fullName evidence="6 7">Small ribosomal subunit protein bS18c</fullName>
    </recommendedName>
</protein>
<proteinExistence type="inferred from homology"/>
<evidence type="ECO:0000256" key="8">
    <source>
        <dbReference type="RuleBase" id="RU003910"/>
    </source>
</evidence>
<keyword evidence="4 7" id="KW-0689">Ribosomal protein</keyword>
<evidence type="ECO:0000256" key="2">
    <source>
        <dbReference type="ARBA" id="ARBA00011458"/>
    </source>
</evidence>
<dbReference type="PANTHER" id="PTHR13479:SF40">
    <property type="entry name" value="SMALL RIBOSOMAL SUBUNIT PROTEIN BS18M"/>
    <property type="match status" value="1"/>
</dbReference>
<evidence type="ECO:0000256" key="7">
    <source>
        <dbReference type="HAMAP-Rule" id="MF_00270"/>
    </source>
</evidence>
<evidence type="ECO:0000256" key="5">
    <source>
        <dbReference type="ARBA" id="ARBA00023274"/>
    </source>
</evidence>
<dbReference type="GO" id="GO:0070181">
    <property type="term" value="F:small ribosomal subunit rRNA binding"/>
    <property type="evidence" value="ECO:0007669"/>
    <property type="project" value="TreeGrafter"/>
</dbReference>
<accession>A0A2Z6BES4</accession>
<gene>
    <name evidence="7 9" type="primary">rps18</name>
</gene>
<dbReference type="SUPFAM" id="SSF46911">
    <property type="entry name" value="Ribosomal protein S18"/>
    <property type="match status" value="1"/>
</dbReference>
<dbReference type="NCBIfam" id="TIGR00165">
    <property type="entry name" value="S18"/>
    <property type="match status" value="1"/>
</dbReference>
<evidence type="ECO:0000313" key="9">
    <source>
        <dbReference type="EMBL" id="BBD20224.1"/>
    </source>
</evidence>
<sequence>MIKNLLNILERFYLKFKIKTMVVVKSKRKKKREKIIVTIESKKIKNLKNIDSSSLINYKNTDLLSKMVDKRGKLLPKRITKITSKQQRCIATAIKRARICGLLPFVRYYENKEKTQKFIKILHAL</sequence>
<reference evidence="9" key="1">
    <citation type="journal article" date="2018" name="Sci. Rep.">
        <title>Multiple losses of photosynthesis and convergent reductive genome evolution in the colourless green algae Prototheca.</title>
        <authorList>
            <person name="Suzuki S."/>
            <person name="Endoh R."/>
            <person name="Manabe R.I."/>
            <person name="Ohkuma M."/>
            <person name="Hirakawa Y."/>
        </authorList>
    </citation>
    <scope>NUCLEOTIDE SEQUENCE</scope>
    <source>
        <strain evidence="9">JCM 15793</strain>
    </source>
</reference>
<comment type="similarity">
    <text evidence="1 7 8">Belongs to the bacterial ribosomal protein bS18 family.</text>
</comment>
<keyword evidence="5 7" id="KW-0687">Ribonucleoprotein</keyword>
<organism evidence="9">
    <name type="scientific">Prototheca cutis</name>
    <dbReference type="NCBI Taxonomy" id="575411"/>
    <lineage>
        <taxon>Eukaryota</taxon>
        <taxon>Viridiplantae</taxon>
        <taxon>Chlorophyta</taxon>
        <taxon>core chlorophytes</taxon>
        <taxon>Trebouxiophyceae</taxon>
        <taxon>Chlorellales</taxon>
        <taxon>Chlorellaceae</taxon>
        <taxon>Prototheca</taxon>
    </lineage>
</organism>
<dbReference type="Gene3D" id="4.10.640.10">
    <property type="entry name" value="Ribosomal protein S18"/>
    <property type="match status" value="1"/>
</dbReference>
<evidence type="ECO:0000256" key="1">
    <source>
        <dbReference type="ARBA" id="ARBA00005589"/>
    </source>
</evidence>
<evidence type="ECO:0000256" key="4">
    <source>
        <dbReference type="ARBA" id="ARBA00022980"/>
    </source>
</evidence>
<keyword evidence="7" id="KW-0699">rRNA-binding</keyword>
<comment type="subunit">
    <text evidence="2 7">Part of the 30S ribosomal subunit.</text>
</comment>
<dbReference type="EMBL" id="AP018373">
    <property type="protein sequence ID" value="BBD20224.1"/>
    <property type="molecule type" value="Genomic_DNA"/>
</dbReference>
<dbReference type="GO" id="GO:0006412">
    <property type="term" value="P:translation"/>
    <property type="evidence" value="ECO:0007669"/>
    <property type="project" value="UniProtKB-UniRule"/>
</dbReference>
<dbReference type="PANTHER" id="PTHR13479">
    <property type="entry name" value="30S RIBOSOMAL PROTEIN S18"/>
    <property type="match status" value="1"/>
</dbReference>
<dbReference type="GO" id="GO:0022627">
    <property type="term" value="C:cytosolic small ribosomal subunit"/>
    <property type="evidence" value="ECO:0007669"/>
    <property type="project" value="TreeGrafter"/>
</dbReference>
<dbReference type="AlphaFoldDB" id="A0A2Z6BES4"/>
<dbReference type="InterPro" id="IPR001648">
    <property type="entry name" value="Ribosomal_bS18"/>
</dbReference>
<dbReference type="InterPro" id="IPR036870">
    <property type="entry name" value="Ribosomal_bS18_sf"/>
</dbReference>
<dbReference type="GO" id="GO:0003735">
    <property type="term" value="F:structural constituent of ribosome"/>
    <property type="evidence" value="ECO:0007669"/>
    <property type="project" value="InterPro"/>
</dbReference>
<dbReference type="HAMAP" id="MF_00270">
    <property type="entry name" value="Ribosomal_bS18"/>
    <property type="match status" value="1"/>
</dbReference>
<dbReference type="GO" id="GO:0009507">
    <property type="term" value="C:chloroplast"/>
    <property type="evidence" value="ECO:0007669"/>
    <property type="project" value="UniProtKB-SubCell"/>
</dbReference>
<keyword evidence="9" id="KW-0150">Chloroplast</keyword>
<evidence type="ECO:0000256" key="6">
    <source>
        <dbReference type="ARBA" id="ARBA00035266"/>
    </source>
</evidence>
<name>A0A2Z6BES4_9CHLO</name>
<geneLocation type="chloroplast" evidence="9"/>